<evidence type="ECO:0000313" key="3">
    <source>
        <dbReference type="Proteomes" id="UP000004978"/>
    </source>
</evidence>
<gene>
    <name evidence="2" type="ORF">MCSF7_02346</name>
</gene>
<reference evidence="2 3" key="1">
    <citation type="journal article" date="2013" name="Genome Announc.">
        <title>Genome Sequence of Mycoplasma columbinum Strain SF7.</title>
        <authorList>
            <person name="Guo Z."/>
            <person name="Xu X."/>
            <person name="Zheng Q."/>
            <person name="Li T."/>
            <person name="Kuang S."/>
            <person name="Zhang Z."/>
            <person name="Chen Y."/>
            <person name="Lu X."/>
            <person name="Zhou R."/>
            <person name="Bi D."/>
            <person name="Jin H."/>
        </authorList>
    </citation>
    <scope>NUCLEOTIDE SEQUENCE [LARGE SCALE GENOMIC DNA]</scope>
    <source>
        <strain evidence="2 3">SF7</strain>
    </source>
</reference>
<comment type="caution">
    <text evidence="2">The sequence shown here is derived from an EMBL/GenBank/DDBJ whole genome shotgun (WGS) entry which is preliminary data.</text>
</comment>
<accession>F9UKQ6</accession>
<keyword evidence="3" id="KW-1185">Reference proteome</keyword>
<proteinExistence type="predicted"/>
<dbReference type="STRING" id="1037410.MCSF7_02346"/>
<dbReference type="Gene3D" id="3.30.70.100">
    <property type="match status" value="1"/>
</dbReference>
<dbReference type="Pfam" id="PF03992">
    <property type="entry name" value="ABM"/>
    <property type="match status" value="1"/>
</dbReference>
<dbReference type="AlphaFoldDB" id="F9UKQ6"/>
<evidence type="ECO:0000259" key="1">
    <source>
        <dbReference type="Pfam" id="PF03992"/>
    </source>
</evidence>
<dbReference type="SUPFAM" id="SSF54909">
    <property type="entry name" value="Dimeric alpha+beta barrel"/>
    <property type="match status" value="1"/>
</dbReference>
<protein>
    <recommendedName>
        <fullName evidence="1">ABM domain-containing protein</fullName>
    </recommendedName>
</protein>
<feature type="domain" description="ABM" evidence="1">
    <location>
        <begin position="3"/>
        <end position="73"/>
    </location>
</feature>
<name>F9UKQ6_9BACT</name>
<sequence length="94" mass="11305">MIYLVLKHMKIKNEYKEAFLKQIIEWQKVAKKEELNLSIDASWKDENNLVIVERWSSAKAFDKYVTTEEYKQMWNNILPLLDAKPLVLKYETLI</sequence>
<evidence type="ECO:0000313" key="2">
    <source>
        <dbReference type="EMBL" id="EGV00261.1"/>
    </source>
</evidence>
<dbReference type="eggNOG" id="ENOG5031YXD">
    <property type="taxonomic scope" value="Bacteria"/>
</dbReference>
<dbReference type="InterPro" id="IPR011008">
    <property type="entry name" value="Dimeric_a/b-barrel"/>
</dbReference>
<organism evidence="2 3">
    <name type="scientific">Mycoplasmopsis columbina SF7</name>
    <dbReference type="NCBI Taxonomy" id="1037410"/>
    <lineage>
        <taxon>Bacteria</taxon>
        <taxon>Bacillati</taxon>
        <taxon>Mycoplasmatota</taxon>
        <taxon>Mycoplasmoidales</taxon>
        <taxon>Metamycoplasmataceae</taxon>
        <taxon>Mycoplasmopsis</taxon>
    </lineage>
</organism>
<dbReference type="Proteomes" id="UP000004978">
    <property type="component" value="Unassembled WGS sequence"/>
</dbReference>
<dbReference type="EMBL" id="AFXA01000011">
    <property type="protein sequence ID" value="EGV00261.1"/>
    <property type="molecule type" value="Genomic_DNA"/>
</dbReference>
<dbReference type="RefSeq" id="WP_006608874.1">
    <property type="nucleotide sequence ID" value="NZ_AFXA01000011.1"/>
</dbReference>
<dbReference type="InterPro" id="IPR007138">
    <property type="entry name" value="ABM_dom"/>
</dbReference>